<proteinExistence type="predicted"/>
<feature type="region of interest" description="Disordered" evidence="1">
    <location>
        <begin position="213"/>
        <end position="246"/>
    </location>
</feature>
<keyword evidence="3" id="KW-1185">Reference proteome</keyword>
<gene>
    <name evidence="2" type="ORF">CANVERA_P0126</name>
</gene>
<reference evidence="2" key="1">
    <citation type="submission" date="2022-12" db="EMBL/GenBank/DDBJ databases">
        <authorList>
            <person name="Brejova B."/>
        </authorList>
    </citation>
    <scope>NUCLEOTIDE SEQUENCE</scope>
</reference>
<sequence length="246" mass="29050">MFADIDEKIGKDDDMFASDNENTTGRSNGNEKNSEEEGEDFDDDYYNSVEDFENREFRNKNLPKIEAFSMKDDEGIVDEDGNYLPQKEESDEEEKWLDEYKNSDIKKAKQAQQERLEKLNESKSVNMEPIDEILSELIELLEPVETSFEALARLNIKIKKKNKKTQDQQLQTQIKKDIQRITDLCSILSNKKSMNDVYDLTKEELMRLYERETGKSYNRGIKRPREEEENEEVNQEVEDYGEKHTR</sequence>
<comment type="caution">
    <text evidence="2">The sequence shown here is derived from an EMBL/GenBank/DDBJ whole genome shotgun (WGS) entry which is preliminary data.</text>
</comment>
<dbReference type="OrthoDB" id="331341at2759"/>
<dbReference type="GO" id="GO:0005682">
    <property type="term" value="C:U5 snRNP"/>
    <property type="evidence" value="ECO:0007669"/>
    <property type="project" value="InterPro"/>
</dbReference>
<feature type="region of interest" description="Disordered" evidence="1">
    <location>
        <begin position="1"/>
        <end position="48"/>
    </location>
</feature>
<evidence type="ECO:0000313" key="2">
    <source>
        <dbReference type="EMBL" id="CAI5755609.1"/>
    </source>
</evidence>
<name>A0A9W4XB14_9ASCO</name>
<dbReference type="AlphaFoldDB" id="A0A9W4XB14"/>
<protein>
    <submittedName>
        <fullName evidence="2">Uncharacterized protein</fullName>
    </submittedName>
</protein>
<feature type="region of interest" description="Disordered" evidence="1">
    <location>
        <begin position="73"/>
        <end position="95"/>
    </location>
</feature>
<dbReference type="PANTHER" id="PTHR13138">
    <property type="entry name" value="PROTEIN LIN1"/>
    <property type="match status" value="1"/>
</dbReference>
<feature type="compositionally biased region" description="Acidic residues" evidence="1">
    <location>
        <begin position="227"/>
        <end position="239"/>
    </location>
</feature>
<accession>A0A9W4XB14</accession>
<feature type="compositionally biased region" description="Basic and acidic residues" evidence="1">
    <location>
        <begin position="1"/>
        <end position="14"/>
    </location>
</feature>
<dbReference type="Proteomes" id="UP001152885">
    <property type="component" value="Unassembled WGS sequence"/>
</dbReference>
<evidence type="ECO:0000313" key="3">
    <source>
        <dbReference type="Proteomes" id="UP001152885"/>
    </source>
</evidence>
<feature type="compositionally biased region" description="Acidic residues" evidence="1">
    <location>
        <begin position="34"/>
        <end position="48"/>
    </location>
</feature>
<organism evidence="2 3">
    <name type="scientific">Candida verbasci</name>
    <dbReference type="NCBI Taxonomy" id="1227364"/>
    <lineage>
        <taxon>Eukaryota</taxon>
        <taxon>Fungi</taxon>
        <taxon>Dikarya</taxon>
        <taxon>Ascomycota</taxon>
        <taxon>Saccharomycotina</taxon>
        <taxon>Pichiomycetes</taxon>
        <taxon>Debaryomycetaceae</taxon>
        <taxon>Candida/Lodderomyces clade</taxon>
        <taxon>Candida</taxon>
    </lineage>
</organism>
<dbReference type="InterPro" id="IPR039905">
    <property type="entry name" value="CD2BP2/Lin1"/>
</dbReference>
<dbReference type="PANTHER" id="PTHR13138:SF3">
    <property type="entry name" value="CD2 ANTIGEN CYTOPLASMIC TAIL-BINDING PROTEIN 2"/>
    <property type="match status" value="1"/>
</dbReference>
<evidence type="ECO:0000256" key="1">
    <source>
        <dbReference type="SAM" id="MobiDB-lite"/>
    </source>
</evidence>
<dbReference type="EMBL" id="CANTUO010000001">
    <property type="protein sequence ID" value="CAI5755609.1"/>
    <property type="molecule type" value="Genomic_DNA"/>
</dbReference>